<evidence type="ECO:0000313" key="3">
    <source>
        <dbReference type="Proteomes" id="UP000501570"/>
    </source>
</evidence>
<organism evidence="2 3">
    <name type="scientific">Chryseobacterium gallinarum</name>
    <dbReference type="NCBI Taxonomy" id="1324352"/>
    <lineage>
        <taxon>Bacteria</taxon>
        <taxon>Pseudomonadati</taxon>
        <taxon>Bacteroidota</taxon>
        <taxon>Flavobacteriia</taxon>
        <taxon>Flavobacteriales</taxon>
        <taxon>Weeksellaceae</taxon>
        <taxon>Chryseobacterium group</taxon>
        <taxon>Chryseobacterium</taxon>
    </lineage>
</organism>
<dbReference type="Proteomes" id="UP000501570">
    <property type="component" value="Chromosome"/>
</dbReference>
<proteinExistence type="predicted"/>
<gene>
    <name evidence="2" type="ORF">FOB44_10330</name>
</gene>
<feature type="domain" description="MoxR-vWA-beta-propeller ternary system" evidence="1">
    <location>
        <begin position="7"/>
        <end position="207"/>
    </location>
</feature>
<accession>A0ABX6KVU0</accession>
<evidence type="ECO:0000259" key="1">
    <source>
        <dbReference type="Pfam" id="PF19920"/>
    </source>
</evidence>
<name>A0ABX6KVU0_CHRGL</name>
<dbReference type="EMBL" id="CP050995">
    <property type="protein sequence ID" value="QIY92728.1"/>
    <property type="molecule type" value="Genomic_DNA"/>
</dbReference>
<evidence type="ECO:0000313" key="2">
    <source>
        <dbReference type="EMBL" id="QIY92728.1"/>
    </source>
</evidence>
<reference evidence="2 3" key="1">
    <citation type="submission" date="2019-09" db="EMBL/GenBank/DDBJ databases">
        <title>FDA dAtabase for Regulatory Grade micrObial Sequences (FDA-ARGOS): Supporting development and validation of Infectious Disease Dx tests.</title>
        <authorList>
            <person name="Sciortino C."/>
            <person name="Tallon L."/>
            <person name="Sadzewicz L."/>
            <person name="Vavikolanu K."/>
            <person name="Mehta A."/>
            <person name="Aluvathingal J."/>
            <person name="Nadendla S."/>
            <person name="Nandy P."/>
            <person name="Geyer C."/>
            <person name="Yan Y."/>
            <person name="Sichtig H."/>
        </authorList>
    </citation>
    <scope>NUCLEOTIDE SEQUENCE [LARGE SCALE GENOMIC DNA]</scope>
    <source>
        <strain evidence="2 3">FDAARGOS_636</strain>
    </source>
</reference>
<keyword evidence="3" id="KW-1185">Reference proteome</keyword>
<sequence>MKSGSPFLDTIFLLRKNECITLFSSLQEISEKEEMEAEEYFEAEFEKERLEFLSDRITCDPKTAVWAAKIVYHSAQLYLIRDNTEKNLEKLIPEFKGTRGVTSIISADLSLRFLPQIILALNAIDPEDSLIKMLEDILTVFHYSGVGYDLDLKYVNWEKELEDKTYRKLYLERIVEKKDYKLAEVPFINKLLIAEFGMHKEAFWRELKITTEDHQ</sequence>
<dbReference type="Pfam" id="PF19920">
    <property type="entry name" value="bpX4"/>
    <property type="match status" value="1"/>
</dbReference>
<protein>
    <recommendedName>
        <fullName evidence="1">MoxR-vWA-beta-propeller ternary system domain-containing protein</fullName>
    </recommendedName>
</protein>
<dbReference type="InterPro" id="IPR045549">
    <property type="entry name" value="bpX4"/>
</dbReference>